<gene>
    <name evidence="4" type="ORF">ACD_3C00109G0005</name>
</gene>
<feature type="repeat" description="ANK" evidence="3">
    <location>
        <begin position="271"/>
        <end position="303"/>
    </location>
</feature>
<dbReference type="InterPro" id="IPR036770">
    <property type="entry name" value="Ankyrin_rpt-contain_sf"/>
</dbReference>
<dbReference type="Pfam" id="PF12796">
    <property type="entry name" value="Ank_2"/>
    <property type="match status" value="2"/>
</dbReference>
<evidence type="ECO:0000313" key="4">
    <source>
        <dbReference type="EMBL" id="EKE28026.1"/>
    </source>
</evidence>
<sequence length="476" mass="55693">MNWQNLDDIISQLAKPVEELAGDIWVAPENIWIYIENSITWKFSGLKWGVSSWVEALLEKDKEITPESEDGVMPVFNNLIRLLKSESLKNPWYEQYIDLLVSTMNVDATGESERTLLYFALHDWACNEDFIVEILKAWANPNLIVCGDTTLHFAIENWSENIVTALIKFWANPAKRDKSWISCLQLAKLAWNKKISHILENSKTFSFLQQNLHDILIAKWHDGWSQAIIYSKDMETELYWEKWIFWFANKDEDIMKAFIACWVDLNVRDDKKMTPIMNAAKYGKKEIVLALLEAWADKTLLDEQWKPAFMHAKLAWFDDIVKILEKCPVTDDFLNYLNSIWMSVVSDSIKEDRDIDAISDQGNTLLMYASMSWNFTLLNECKKFWADFNLTNSNWRTALTYAVAKESSDVVEFLLDNWADPNKKLMSWWTDNGAGIQVRERTCLDFTANTQIIRLIKQHKSFNWWFLSKVVNLLKK</sequence>
<name>K2FA62_9BACT</name>
<dbReference type="InterPro" id="IPR051637">
    <property type="entry name" value="Ank_repeat_dom-contain_49"/>
</dbReference>
<dbReference type="PANTHER" id="PTHR24180:SF45">
    <property type="entry name" value="POLY [ADP-RIBOSE] POLYMERASE TANKYRASE"/>
    <property type="match status" value="1"/>
</dbReference>
<reference evidence="4" key="1">
    <citation type="journal article" date="2012" name="Science">
        <title>Fermentation, hydrogen, and sulfur metabolism in multiple uncultivated bacterial phyla.</title>
        <authorList>
            <person name="Wrighton K.C."/>
            <person name="Thomas B.C."/>
            <person name="Sharon I."/>
            <person name="Miller C.S."/>
            <person name="Castelle C.J."/>
            <person name="VerBerkmoes N.C."/>
            <person name="Wilkins M.J."/>
            <person name="Hettich R.L."/>
            <person name="Lipton M.S."/>
            <person name="Williams K.H."/>
            <person name="Long P.E."/>
            <person name="Banfield J.F."/>
        </authorList>
    </citation>
    <scope>NUCLEOTIDE SEQUENCE [LARGE SCALE GENOMIC DNA]</scope>
</reference>
<protein>
    <recommendedName>
        <fullName evidence="5">Ankyrin repeat protein</fullName>
    </recommendedName>
</protein>
<evidence type="ECO:0008006" key="5">
    <source>
        <dbReference type="Google" id="ProtNLM"/>
    </source>
</evidence>
<dbReference type="PANTHER" id="PTHR24180">
    <property type="entry name" value="CYCLIN-DEPENDENT KINASE INHIBITOR 2C-RELATED"/>
    <property type="match status" value="1"/>
</dbReference>
<feature type="repeat" description="ANK" evidence="3">
    <location>
        <begin position="146"/>
        <end position="178"/>
    </location>
</feature>
<evidence type="ECO:0000256" key="2">
    <source>
        <dbReference type="ARBA" id="ARBA00023043"/>
    </source>
</evidence>
<keyword evidence="1" id="KW-0677">Repeat</keyword>
<dbReference type="PROSITE" id="PS50088">
    <property type="entry name" value="ANK_REPEAT"/>
    <property type="match status" value="2"/>
</dbReference>
<organism evidence="4">
    <name type="scientific">uncultured bacterium</name>
    <name type="common">gcode 4</name>
    <dbReference type="NCBI Taxonomy" id="1234023"/>
    <lineage>
        <taxon>Bacteria</taxon>
        <taxon>environmental samples</taxon>
    </lineage>
</organism>
<evidence type="ECO:0000256" key="3">
    <source>
        <dbReference type="PROSITE-ProRule" id="PRU00023"/>
    </source>
</evidence>
<comment type="caution">
    <text evidence="4">The sequence shown here is derived from an EMBL/GenBank/DDBJ whole genome shotgun (WGS) entry which is preliminary data.</text>
</comment>
<evidence type="ECO:0000256" key="1">
    <source>
        <dbReference type="ARBA" id="ARBA00022737"/>
    </source>
</evidence>
<accession>K2FA62</accession>
<dbReference type="AlphaFoldDB" id="K2FA62"/>
<dbReference type="InterPro" id="IPR002110">
    <property type="entry name" value="Ankyrin_rpt"/>
</dbReference>
<keyword evidence="2 3" id="KW-0040">ANK repeat</keyword>
<dbReference type="SUPFAM" id="SSF48403">
    <property type="entry name" value="Ankyrin repeat"/>
    <property type="match status" value="1"/>
</dbReference>
<dbReference type="EMBL" id="AMFJ01000383">
    <property type="protein sequence ID" value="EKE28026.1"/>
    <property type="molecule type" value="Genomic_DNA"/>
</dbReference>
<dbReference type="Gene3D" id="1.25.40.20">
    <property type="entry name" value="Ankyrin repeat-containing domain"/>
    <property type="match status" value="3"/>
</dbReference>
<dbReference type="SMART" id="SM00248">
    <property type="entry name" value="ANK"/>
    <property type="match status" value="4"/>
</dbReference>
<proteinExistence type="predicted"/>